<reference evidence="1 2" key="1">
    <citation type="submission" date="2016-02" db="EMBL/GenBank/DDBJ databases">
        <authorList>
            <consortium name="Pathogen Informatics"/>
        </authorList>
    </citation>
    <scope>NUCLEOTIDE SEQUENCE [LARGE SCALE GENOMIC DNA]</scope>
    <source>
        <strain evidence="1 2">LSS54</strain>
    </source>
</reference>
<dbReference type="EMBL" id="FIHD01000002">
    <property type="protein sequence ID" value="CYU66875.1"/>
    <property type="molecule type" value="Genomic_DNA"/>
</dbReference>
<evidence type="ECO:0000313" key="2">
    <source>
        <dbReference type="Proteomes" id="UP000073494"/>
    </source>
</evidence>
<evidence type="ECO:0000313" key="1">
    <source>
        <dbReference type="EMBL" id="CYU66875.1"/>
    </source>
</evidence>
<dbReference type="AlphaFoldDB" id="A0A0Z8ERY0"/>
<dbReference type="Proteomes" id="UP000073494">
    <property type="component" value="Unassembled WGS sequence"/>
</dbReference>
<dbReference type="RefSeq" id="WP_044774400.1">
    <property type="nucleotide sequence ID" value="NZ_CEFG01000039.1"/>
</dbReference>
<organism evidence="1 2">
    <name type="scientific">Streptococcus suis</name>
    <dbReference type="NCBI Taxonomy" id="1307"/>
    <lineage>
        <taxon>Bacteria</taxon>
        <taxon>Bacillati</taxon>
        <taxon>Bacillota</taxon>
        <taxon>Bacilli</taxon>
        <taxon>Lactobacillales</taxon>
        <taxon>Streptococcaceae</taxon>
        <taxon>Streptococcus</taxon>
    </lineage>
</organism>
<protein>
    <submittedName>
        <fullName evidence="1">Uncharacterized protein</fullName>
    </submittedName>
</protein>
<sequence length="247" mass="30007">MRLLYKTERRKSTKYESFQNEYYQNGNIVERYTTTWTKIPGRLERDETRTKEIRSLSGSWEIDDPRLPQWLKKYIVVDSDSELSTEEYIVELKEKGFRVYLWGDGHLIVFKNRMVKILLETIWMDMVPLIKLYYGKKNTTERLLTTFENDWLSQKVTYQQLIDRKEEINQEKKQNVYDRAYQRFYDMDYDCETSTSQLIKLLKKLVSISKKSHKEFYSNLLEQVQQTEPSRESYARFMATIFKYKSQ</sequence>
<gene>
    <name evidence="1" type="ORF">ERS132416_00237</name>
</gene>
<proteinExistence type="predicted"/>
<name>A0A0Z8ERY0_STRSU</name>
<accession>A0A0Z8ERY0</accession>